<reference evidence="2" key="3">
    <citation type="submission" date="2022-04" db="EMBL/GenBank/DDBJ databases">
        <authorList>
            <person name="Liu G."/>
        </authorList>
    </citation>
    <scope>NUCLEOTIDE SEQUENCE</scope>
    <source>
        <strain evidence="2">RG22</strain>
    </source>
</reference>
<reference evidence="1" key="2">
    <citation type="journal article" date="2021" name="Int. J. Syst. Evol. Microbiol.">
        <title>Geomonas silvestris sp. nov., Geomonas paludis sp. nov. and Geomonas limicola sp. nov., isolated from terrestrial environments, and emended description of the genus Geomonas.</title>
        <authorList>
            <person name="Itoh H."/>
            <person name="Xu Z."/>
            <person name="Masuda Y."/>
            <person name="Ushijima N."/>
            <person name="Hayakawa C."/>
            <person name="Shiratori Y."/>
            <person name="Senoo K."/>
        </authorList>
    </citation>
    <scope>NUCLEOTIDE SEQUENCE</scope>
    <source>
        <strain evidence="1">Red736</strain>
    </source>
</reference>
<proteinExistence type="predicted"/>
<dbReference type="EMBL" id="CP096574">
    <property type="protein sequence ID" value="UPU34141.1"/>
    <property type="molecule type" value="Genomic_DNA"/>
</dbReference>
<sequence length="368" mass="42418">MSIELNNPQIHIRNLLLHHGAEVTEPSCVESLLNFLDQEDPSLKAAIAIQTIERLINPHQKPALPETLQRLYHFEEMLRRPLPTAEQIDPFFEVQRKSRDHVIHALNTYLLGLLLVRELNIPAIPGFSFQWKITSLFHDIGYPFEIAQKLVDQSVVDPLNTLVNPDIRGQKYLVKYNFSRFKTLTTKEKSLDLMQVFLQEQWGLTVKAQSLYANMLRSGKLKHGVVSSLLLMAHIDLCYKKNNPSDIYEGNDEQEVSWSRRTFRENIIPACAAIMLHDAHKTNFDLNKIDKDVAPLPWLLRVCDALQDWDRPRAGSRQGITAENYLIGIHDGFIDFRCPLSRVKSIWEEDLDPIKEKCMSIHIAPNDQ</sequence>
<reference evidence="3" key="1">
    <citation type="submission" date="2020-06" db="EMBL/GenBank/DDBJ databases">
        <title>Draft genomic sequecing of Geomonas sp. Red736.</title>
        <authorList>
            <person name="Itoh H."/>
            <person name="Xu Z.X."/>
            <person name="Ushijima N."/>
            <person name="Masuda Y."/>
            <person name="Shiratori Y."/>
            <person name="Senoo K."/>
        </authorList>
    </citation>
    <scope>NUCLEOTIDE SEQUENCE [LARGE SCALE GENOMIC DNA]</scope>
    <source>
        <strain evidence="3">Red736</strain>
    </source>
</reference>
<gene>
    <name evidence="1" type="ORF">GMPD_20350</name>
    <name evidence="2" type="ORF">M1B72_11820</name>
</gene>
<evidence type="ECO:0000313" key="2">
    <source>
        <dbReference type="EMBL" id="UPU34141.1"/>
    </source>
</evidence>
<protein>
    <recommendedName>
        <fullName evidence="5">HD domain-containing protein</fullName>
    </recommendedName>
</protein>
<dbReference type="EMBL" id="BLXY01000003">
    <property type="protein sequence ID" value="GFO64116.1"/>
    <property type="molecule type" value="Genomic_DNA"/>
</dbReference>
<evidence type="ECO:0008006" key="5">
    <source>
        <dbReference type="Google" id="ProtNLM"/>
    </source>
</evidence>
<evidence type="ECO:0000313" key="3">
    <source>
        <dbReference type="Proteomes" id="UP000568888"/>
    </source>
</evidence>
<dbReference type="Proteomes" id="UP000831485">
    <property type="component" value="Chromosome"/>
</dbReference>
<dbReference type="Proteomes" id="UP000568888">
    <property type="component" value="Unassembled WGS sequence"/>
</dbReference>
<keyword evidence="4" id="KW-1185">Reference proteome</keyword>
<accession>A0A6V8MVA5</accession>
<evidence type="ECO:0000313" key="1">
    <source>
        <dbReference type="EMBL" id="GFO64116.1"/>
    </source>
</evidence>
<name>A0A6V8MVA5_9BACT</name>
<dbReference type="RefSeq" id="WP_183346957.1">
    <property type="nucleotide sequence ID" value="NZ_BLXY01000003.1"/>
</dbReference>
<organism evidence="1 3">
    <name type="scientific">Geomonas paludis</name>
    <dbReference type="NCBI Taxonomy" id="2740185"/>
    <lineage>
        <taxon>Bacteria</taxon>
        <taxon>Pseudomonadati</taxon>
        <taxon>Thermodesulfobacteriota</taxon>
        <taxon>Desulfuromonadia</taxon>
        <taxon>Geobacterales</taxon>
        <taxon>Geobacteraceae</taxon>
        <taxon>Geomonas</taxon>
    </lineage>
</organism>
<dbReference type="AlphaFoldDB" id="A0A6V8MVA5"/>
<evidence type="ECO:0000313" key="4">
    <source>
        <dbReference type="Proteomes" id="UP000831485"/>
    </source>
</evidence>